<gene>
    <name evidence="1" type="ORF">AX774_g6293</name>
</gene>
<evidence type="ECO:0000313" key="1">
    <source>
        <dbReference type="EMBL" id="OMH80274.1"/>
    </source>
</evidence>
<name>A0A1R1PH24_ZANCU</name>
<accession>A0A1R1PH24</accession>
<organism evidence="1 2">
    <name type="scientific">Zancudomyces culisetae</name>
    <name type="common">Gut fungus</name>
    <name type="synonym">Smittium culisetae</name>
    <dbReference type="NCBI Taxonomy" id="1213189"/>
    <lineage>
        <taxon>Eukaryota</taxon>
        <taxon>Fungi</taxon>
        <taxon>Fungi incertae sedis</taxon>
        <taxon>Zoopagomycota</taxon>
        <taxon>Kickxellomycotina</taxon>
        <taxon>Harpellomycetes</taxon>
        <taxon>Harpellales</taxon>
        <taxon>Legeriomycetaceae</taxon>
        <taxon>Zancudomyces</taxon>
    </lineage>
</organism>
<dbReference type="EMBL" id="LSSK01001242">
    <property type="protein sequence ID" value="OMH80274.1"/>
    <property type="molecule type" value="Genomic_DNA"/>
</dbReference>
<proteinExistence type="predicted"/>
<keyword evidence="2" id="KW-1185">Reference proteome</keyword>
<dbReference type="Proteomes" id="UP000188320">
    <property type="component" value="Unassembled WGS sequence"/>
</dbReference>
<protein>
    <submittedName>
        <fullName evidence="1">Uncharacterized protein</fullName>
    </submittedName>
</protein>
<reference evidence="2" key="1">
    <citation type="submission" date="2017-01" db="EMBL/GenBank/DDBJ databases">
        <authorList>
            <person name="Wang Y."/>
            <person name="White M."/>
            <person name="Kvist S."/>
            <person name="Moncalvo J.-M."/>
        </authorList>
    </citation>
    <scope>NUCLEOTIDE SEQUENCE [LARGE SCALE GENOMIC DNA]</scope>
    <source>
        <strain evidence="2">COL-18-3</strain>
    </source>
</reference>
<evidence type="ECO:0000313" key="2">
    <source>
        <dbReference type="Proteomes" id="UP000188320"/>
    </source>
</evidence>
<dbReference type="AlphaFoldDB" id="A0A1R1PH24"/>
<sequence length="99" mass="11025">MDSQIAETNETIHELKNLTNRFDVIVSYSSKTRHSEEIARVKKKGLCLANTILSAEAGTGAFFRVGSPSRAASQGLDIDICTKDHIRQLKKGWEALFKM</sequence>
<comment type="caution">
    <text evidence="1">The sequence shown here is derived from an EMBL/GenBank/DDBJ whole genome shotgun (WGS) entry which is preliminary data.</text>
</comment>